<gene>
    <name evidence="2" type="ORF">UFOPK1811_01361</name>
    <name evidence="3" type="ORF">UFOPK2360_00395</name>
    <name evidence="4" type="ORF">UFOPK2922_00308</name>
</gene>
<dbReference type="EMBL" id="CAEZUJ010000104">
    <property type="protein sequence ID" value="CAB4610091.1"/>
    <property type="molecule type" value="Genomic_DNA"/>
</dbReference>
<protein>
    <submittedName>
        <fullName evidence="2">Unannotated protein</fullName>
    </submittedName>
</protein>
<dbReference type="EMBL" id="CAEZZS010000008">
    <property type="protein sequence ID" value="CAB4770345.1"/>
    <property type="molecule type" value="Genomic_DNA"/>
</dbReference>
<feature type="compositionally biased region" description="Low complexity" evidence="1">
    <location>
        <begin position="21"/>
        <end position="38"/>
    </location>
</feature>
<dbReference type="EMBL" id="CAEZXH010000014">
    <property type="protein sequence ID" value="CAB4679005.1"/>
    <property type="molecule type" value="Genomic_DNA"/>
</dbReference>
<proteinExistence type="predicted"/>
<reference evidence="2" key="1">
    <citation type="submission" date="2020-05" db="EMBL/GenBank/DDBJ databases">
        <authorList>
            <person name="Chiriac C."/>
            <person name="Salcher M."/>
            <person name="Ghai R."/>
            <person name="Kavagutti S V."/>
        </authorList>
    </citation>
    <scope>NUCLEOTIDE SEQUENCE</scope>
</reference>
<evidence type="ECO:0000313" key="3">
    <source>
        <dbReference type="EMBL" id="CAB4679005.1"/>
    </source>
</evidence>
<evidence type="ECO:0000256" key="1">
    <source>
        <dbReference type="SAM" id="MobiDB-lite"/>
    </source>
</evidence>
<name>A0A6J6H936_9ZZZZ</name>
<evidence type="ECO:0000313" key="4">
    <source>
        <dbReference type="EMBL" id="CAB4770345.1"/>
    </source>
</evidence>
<feature type="compositionally biased region" description="Basic residues" evidence="1">
    <location>
        <begin position="39"/>
        <end position="74"/>
    </location>
</feature>
<dbReference type="AlphaFoldDB" id="A0A6J6H936"/>
<sequence>MLALRVLLALALSFGSVPANAATKPSPTPKKSAPATKKPVTKKKVVEKKPVKKKPAKKKSVKKKPAKKKVRKTAKPFPIPKAVWPPKGFKLSNGIYYSSPRSEKELVELLTSKKALAADLMACKEFICTVIQVASEEKCSAWQFTSKVITYDGKPLGDLISLRKGSQGKIVATYFLISKEPLQNNSEINRIITTCIRGPVVGEIPSDQFVSVITDAIQGETQAPAS</sequence>
<accession>A0A6J6H936</accession>
<feature type="region of interest" description="Disordered" evidence="1">
    <location>
        <begin position="18"/>
        <end position="74"/>
    </location>
</feature>
<organism evidence="2">
    <name type="scientific">freshwater metagenome</name>
    <dbReference type="NCBI Taxonomy" id="449393"/>
    <lineage>
        <taxon>unclassified sequences</taxon>
        <taxon>metagenomes</taxon>
        <taxon>ecological metagenomes</taxon>
    </lineage>
</organism>
<evidence type="ECO:0000313" key="2">
    <source>
        <dbReference type="EMBL" id="CAB4610091.1"/>
    </source>
</evidence>